<feature type="domain" description="Septum formation inhibitor MinC C-terminal" evidence="8">
    <location>
        <begin position="109"/>
        <end position="208"/>
    </location>
</feature>
<evidence type="ECO:0000313" key="12">
    <source>
        <dbReference type="Proteomes" id="UP000095787"/>
    </source>
</evidence>
<comment type="subunit">
    <text evidence="6 7">Interacts with MinD and FtsZ.</text>
</comment>
<evidence type="ECO:0000259" key="8">
    <source>
        <dbReference type="Pfam" id="PF03775"/>
    </source>
</evidence>
<dbReference type="SUPFAM" id="SSF63848">
    <property type="entry name" value="Cell-division inhibitor MinC, C-terminal domain"/>
    <property type="match status" value="1"/>
</dbReference>
<dbReference type="Proteomes" id="UP000292665">
    <property type="component" value="Unassembled WGS sequence"/>
</dbReference>
<dbReference type="GO" id="GO:0000917">
    <property type="term" value="P:division septum assembly"/>
    <property type="evidence" value="ECO:0007669"/>
    <property type="project" value="UniProtKB-KW"/>
</dbReference>
<comment type="function">
    <text evidence="5 7">Cell division inhibitor that blocks the formation of polar Z ring septums. Rapidly oscillates between the poles of the cell to destabilize FtsZ filaments that have formed before they mature into polar Z rings. Prevents FtsZ polymerization.</text>
</comment>
<sequence>MNKLVTIRSNRYGLDIEFDSETEFDQLLEVLGQKFKQSGRFFKDAQMALSFSGRELTRAEEDRVLAVIRENTQIEILCIIEPNDKNEMMYRSVVEQSLSDIYKKEGIFYKGTLRKRQILEAEESIVILGDVELGAKVIAKGSVIIIGTLYGSVCAGASGDTSAYVVALSMQPKYLSIGDIVAKRQIIYQESLNIKGPKIAVIDGNRIYLDPLTD</sequence>
<dbReference type="GeneID" id="97328678"/>
<evidence type="ECO:0000259" key="9">
    <source>
        <dbReference type="Pfam" id="PF05209"/>
    </source>
</evidence>
<dbReference type="InterPro" id="IPR005526">
    <property type="entry name" value="Septum_form_inhib_MinC_C"/>
</dbReference>
<evidence type="ECO:0000256" key="2">
    <source>
        <dbReference type="ARBA" id="ARBA00022618"/>
    </source>
</evidence>
<organism evidence="10 12">
    <name type="scientific">[Ruminococcus] torques</name>
    <dbReference type="NCBI Taxonomy" id="33039"/>
    <lineage>
        <taxon>Bacteria</taxon>
        <taxon>Bacillati</taxon>
        <taxon>Bacillota</taxon>
        <taxon>Clostridia</taxon>
        <taxon>Lachnospirales</taxon>
        <taxon>Lachnospiraceae</taxon>
        <taxon>Mediterraneibacter</taxon>
    </lineage>
</organism>
<name>A0A173YJA3_9FIRM</name>
<dbReference type="EMBL" id="CYZO01000004">
    <property type="protein sequence ID" value="CUN64024.1"/>
    <property type="molecule type" value="Genomic_DNA"/>
</dbReference>
<evidence type="ECO:0000256" key="3">
    <source>
        <dbReference type="ARBA" id="ARBA00023210"/>
    </source>
</evidence>
<dbReference type="Gene3D" id="2.160.20.70">
    <property type="match status" value="1"/>
</dbReference>
<dbReference type="GO" id="GO:0000902">
    <property type="term" value="P:cell morphogenesis"/>
    <property type="evidence" value="ECO:0007669"/>
    <property type="project" value="InterPro"/>
</dbReference>
<accession>A0A173YJA3</accession>
<evidence type="ECO:0000313" key="13">
    <source>
        <dbReference type="Proteomes" id="UP000292665"/>
    </source>
</evidence>
<dbReference type="GO" id="GO:1901891">
    <property type="term" value="P:regulation of cell septum assembly"/>
    <property type="evidence" value="ECO:0007669"/>
    <property type="project" value="InterPro"/>
</dbReference>
<feature type="domain" description="Septum formation inhibitor MinC N-terminal" evidence="9">
    <location>
        <begin position="5"/>
        <end position="71"/>
    </location>
</feature>
<gene>
    <name evidence="7 10" type="primary">minC</name>
    <name evidence="11" type="ORF">EAI93_07890</name>
    <name evidence="10" type="ORF">ERS852456_00429</name>
</gene>
<protein>
    <recommendedName>
        <fullName evidence="7">Probable septum site-determining protein MinC</fullName>
    </recommendedName>
</protein>
<evidence type="ECO:0000313" key="10">
    <source>
        <dbReference type="EMBL" id="CUN64024.1"/>
    </source>
</evidence>
<dbReference type="InterPro" id="IPR013033">
    <property type="entry name" value="MinC"/>
</dbReference>
<dbReference type="Pfam" id="PF03775">
    <property type="entry name" value="MinC_C"/>
    <property type="match status" value="1"/>
</dbReference>
<dbReference type="EMBL" id="RCYR01000013">
    <property type="protein sequence ID" value="RYS80019.1"/>
    <property type="molecule type" value="Genomic_DNA"/>
</dbReference>
<evidence type="ECO:0000256" key="1">
    <source>
        <dbReference type="ARBA" id="ARBA00006291"/>
    </source>
</evidence>
<keyword evidence="2 7" id="KW-0132">Cell division</keyword>
<dbReference type="AlphaFoldDB" id="A0A173YJA3"/>
<comment type="similarity">
    <text evidence="1 7">Belongs to the MinC family.</text>
</comment>
<evidence type="ECO:0000256" key="7">
    <source>
        <dbReference type="HAMAP-Rule" id="MF_00267"/>
    </source>
</evidence>
<dbReference type="RefSeq" id="WP_004845121.1">
    <property type="nucleotide sequence ID" value="NZ_AP028249.1"/>
</dbReference>
<dbReference type="InterPro" id="IPR036145">
    <property type="entry name" value="MinC_C_sf"/>
</dbReference>
<evidence type="ECO:0000256" key="4">
    <source>
        <dbReference type="ARBA" id="ARBA00023306"/>
    </source>
</evidence>
<keyword evidence="4 7" id="KW-0131">Cell cycle</keyword>
<dbReference type="PANTHER" id="PTHR34108:SF1">
    <property type="entry name" value="SEPTUM SITE-DETERMINING PROTEIN MINC"/>
    <property type="match status" value="1"/>
</dbReference>
<dbReference type="Gene3D" id="3.30.160.540">
    <property type="match status" value="1"/>
</dbReference>
<reference evidence="11 13" key="2">
    <citation type="journal article" date="2019" name="Science, e1252229">
        <title>Invertible promoters mediate bacterial phase variation, antibiotic resistance, and host adaptation in the gut.</title>
        <authorList>
            <person name="Jiang X."/>
            <person name="Hall A.B."/>
            <person name="Arthur T.D."/>
            <person name="Plichta D.R."/>
            <person name="Covington C.T."/>
            <person name="Poyet M."/>
            <person name="Crothers J."/>
            <person name="Moses P.L."/>
            <person name="Tolonen A.C."/>
            <person name="Vlamakis H."/>
            <person name="Alm E.J."/>
            <person name="Xavier R.J."/>
        </authorList>
    </citation>
    <scope>NUCLEOTIDE SEQUENCE [LARGE SCALE GENOMIC DNA]</scope>
    <source>
        <strain evidence="13">aa_0143</strain>
        <strain evidence="11">Aa_0143</strain>
    </source>
</reference>
<evidence type="ECO:0000256" key="6">
    <source>
        <dbReference type="ARBA" id="ARBA00046874"/>
    </source>
</evidence>
<dbReference type="InterPro" id="IPR007874">
    <property type="entry name" value="MinC_N"/>
</dbReference>
<dbReference type="InterPro" id="IPR016098">
    <property type="entry name" value="CAP/MinC_C"/>
</dbReference>
<dbReference type="GO" id="GO:0051302">
    <property type="term" value="P:regulation of cell division"/>
    <property type="evidence" value="ECO:0007669"/>
    <property type="project" value="InterPro"/>
</dbReference>
<dbReference type="Proteomes" id="UP000095787">
    <property type="component" value="Unassembled WGS sequence"/>
</dbReference>
<dbReference type="PANTHER" id="PTHR34108">
    <property type="entry name" value="SEPTUM SITE-DETERMINING PROTEIN MINC"/>
    <property type="match status" value="1"/>
</dbReference>
<keyword evidence="3 7" id="KW-0717">Septation</keyword>
<dbReference type="HAMAP" id="MF_00267">
    <property type="entry name" value="MinC"/>
    <property type="match status" value="1"/>
</dbReference>
<proteinExistence type="inferred from homology"/>
<evidence type="ECO:0000256" key="5">
    <source>
        <dbReference type="ARBA" id="ARBA00025606"/>
    </source>
</evidence>
<reference evidence="10 12" key="1">
    <citation type="submission" date="2015-09" db="EMBL/GenBank/DDBJ databases">
        <authorList>
            <consortium name="Pathogen Informatics"/>
        </authorList>
    </citation>
    <scope>NUCLEOTIDE SEQUENCE [LARGE SCALE GENOMIC DNA]</scope>
    <source>
        <strain evidence="10 12">2789STDY5834841</strain>
    </source>
</reference>
<dbReference type="Pfam" id="PF05209">
    <property type="entry name" value="MinC_N"/>
    <property type="match status" value="1"/>
</dbReference>
<evidence type="ECO:0000313" key="11">
    <source>
        <dbReference type="EMBL" id="RYS80019.1"/>
    </source>
</evidence>